<dbReference type="InterPro" id="IPR035595">
    <property type="entry name" value="UDP_glycos_trans_CS"/>
</dbReference>
<sequence>MPTSGNGCPRHPHYLLVTFPAQGHINPALQLANRLIHHGATVTYSTAISAHRRMGEPPSTKGLSFAWFTDGFDDGVKSSKDQKIYMSELKRFGSNGLSDIIRANLDASTEPITGVIYSVLVPWAATVARKFHLPTTLLWVEPATVLDIYYYYFNTSYKHLFDTDPIKLPKLPLITTGDLPSFLQPSKALPSALVTLKEHIEALESEPNPKILVNTFSALEHDALTSVEKLRMIPIGPLVSSSSDGKTDLFKSSDEDYTKWLDSNLDKSVVYVSLGTHAEDLPEKHMEALTHGVLATNRPFLWIVREKNQEEKNRFLEMIRGVERGLVVDWCSQTAVLAHRSVGCFVTHCGWNSTLESLGSGVPVVAFPQFADQCTTSKLVEDAWRIGVKVKVEEDGHVAGEEVRRCLERVMSEGEEAEEMRECAAKWMKLAVDAAVEGGPSDLNLKGFVEEYGF</sequence>
<dbReference type="Gene3D" id="3.40.50.2000">
    <property type="entry name" value="Glycogen Phosphorylase B"/>
    <property type="match status" value="2"/>
</dbReference>
<dbReference type="PROSITE" id="PS00375">
    <property type="entry name" value="UDPGT"/>
    <property type="match status" value="1"/>
</dbReference>
<evidence type="ECO:0000256" key="4">
    <source>
        <dbReference type="RuleBase" id="RU003718"/>
    </source>
</evidence>
<organism evidence="6 7">
    <name type="scientific">Camelina sativa</name>
    <name type="common">False flax</name>
    <name type="synonym">Myagrum sativum</name>
    <dbReference type="NCBI Taxonomy" id="90675"/>
    <lineage>
        <taxon>Eukaryota</taxon>
        <taxon>Viridiplantae</taxon>
        <taxon>Streptophyta</taxon>
        <taxon>Embryophyta</taxon>
        <taxon>Tracheophyta</taxon>
        <taxon>Spermatophyta</taxon>
        <taxon>Magnoliopsida</taxon>
        <taxon>eudicotyledons</taxon>
        <taxon>Gunneridae</taxon>
        <taxon>Pentapetalae</taxon>
        <taxon>rosids</taxon>
        <taxon>malvids</taxon>
        <taxon>Brassicales</taxon>
        <taxon>Brassicaceae</taxon>
        <taxon>Camelineae</taxon>
        <taxon>Camelina</taxon>
    </lineage>
</organism>
<dbReference type="Pfam" id="PF00201">
    <property type="entry name" value="UDPGT"/>
    <property type="match status" value="1"/>
</dbReference>
<evidence type="ECO:0000256" key="3">
    <source>
        <dbReference type="ARBA" id="ARBA00022679"/>
    </source>
</evidence>
<dbReference type="EC" id="2.4.1.-" evidence="5"/>
<comment type="similarity">
    <text evidence="1 4">Belongs to the UDP-glycosyltransferase family.</text>
</comment>
<name>A0ABM0U3B9_CAMSA</name>
<keyword evidence="6" id="KW-1185">Reference proteome</keyword>
<dbReference type="RefSeq" id="XP_010435193.1">
    <property type="nucleotide sequence ID" value="XM_010436891.2"/>
</dbReference>
<evidence type="ECO:0000256" key="5">
    <source>
        <dbReference type="RuleBase" id="RU362057"/>
    </source>
</evidence>
<accession>A0ABM0U3B9</accession>
<protein>
    <recommendedName>
        <fullName evidence="5">Glycosyltransferase</fullName>
        <ecNumber evidence="5">2.4.1.-</ecNumber>
    </recommendedName>
</protein>
<evidence type="ECO:0000256" key="1">
    <source>
        <dbReference type="ARBA" id="ARBA00009995"/>
    </source>
</evidence>
<dbReference type="InterPro" id="IPR002213">
    <property type="entry name" value="UDP_glucos_trans"/>
</dbReference>
<reference evidence="6" key="1">
    <citation type="journal article" date="2014" name="Nat. Commun.">
        <title>The emerging biofuel crop Camelina sativa retains a highly undifferentiated hexaploid genome structure.</title>
        <authorList>
            <person name="Kagale S."/>
            <person name="Koh C."/>
            <person name="Nixon J."/>
            <person name="Bollina V."/>
            <person name="Clarke W.E."/>
            <person name="Tuteja R."/>
            <person name="Spillane C."/>
            <person name="Robinson S.J."/>
            <person name="Links M.G."/>
            <person name="Clarke C."/>
            <person name="Higgins E.E."/>
            <person name="Huebert T."/>
            <person name="Sharpe A.G."/>
            <person name="Parkin I.A."/>
        </authorList>
    </citation>
    <scope>NUCLEOTIDE SEQUENCE [LARGE SCALE GENOMIC DNA]</scope>
    <source>
        <strain evidence="6">cv. DH55</strain>
    </source>
</reference>
<dbReference type="PANTHER" id="PTHR11926:SF953">
    <property type="entry name" value="UDP-GLYCOSYLTRANSFERASE 75C1"/>
    <property type="match status" value="1"/>
</dbReference>
<dbReference type="SUPFAM" id="SSF53756">
    <property type="entry name" value="UDP-Glycosyltransferase/glycogen phosphorylase"/>
    <property type="match status" value="1"/>
</dbReference>
<evidence type="ECO:0000313" key="6">
    <source>
        <dbReference type="Proteomes" id="UP000694864"/>
    </source>
</evidence>
<keyword evidence="2 4" id="KW-0328">Glycosyltransferase</keyword>
<proteinExistence type="inferred from homology"/>
<dbReference type="PANTHER" id="PTHR11926">
    <property type="entry name" value="GLUCOSYL/GLUCURONOSYL TRANSFERASES"/>
    <property type="match status" value="1"/>
</dbReference>
<reference evidence="7" key="2">
    <citation type="submission" date="2025-08" db="UniProtKB">
        <authorList>
            <consortium name="RefSeq"/>
        </authorList>
    </citation>
    <scope>IDENTIFICATION</scope>
    <source>
        <tissue evidence="7">Leaf</tissue>
    </source>
</reference>
<dbReference type="Proteomes" id="UP000694864">
    <property type="component" value="Chromosome 10"/>
</dbReference>
<dbReference type="CDD" id="cd03784">
    <property type="entry name" value="GT1_Gtf-like"/>
    <property type="match status" value="1"/>
</dbReference>
<dbReference type="GeneID" id="104719047"/>
<gene>
    <name evidence="7" type="primary">LOC104719047</name>
</gene>
<evidence type="ECO:0000256" key="2">
    <source>
        <dbReference type="ARBA" id="ARBA00022676"/>
    </source>
</evidence>
<evidence type="ECO:0000313" key="7">
    <source>
        <dbReference type="RefSeq" id="XP_010435193.1"/>
    </source>
</evidence>
<keyword evidence="3 4" id="KW-0808">Transferase</keyword>